<dbReference type="Proteomes" id="UP000070412">
    <property type="component" value="Unassembled WGS sequence"/>
</dbReference>
<dbReference type="EMBL" id="WVUK01000056">
    <property type="protein sequence ID" value="KAF7492809.1"/>
    <property type="molecule type" value="Genomic_DNA"/>
</dbReference>
<evidence type="ECO:0000313" key="3">
    <source>
        <dbReference type="EMBL" id="KAF7492809.1"/>
    </source>
</evidence>
<evidence type="ECO:0000256" key="2">
    <source>
        <dbReference type="SAM" id="Phobius"/>
    </source>
</evidence>
<evidence type="ECO:0000313" key="4">
    <source>
        <dbReference type="EnsemblMetazoa" id="KAF7492809.1"/>
    </source>
</evidence>
<dbReference type="EnsemblMetazoa" id="SSS_4745s_mrna">
    <property type="protein sequence ID" value="KAF7492809.1"/>
    <property type="gene ID" value="SSS_4745"/>
</dbReference>
<feature type="compositionally biased region" description="Low complexity" evidence="1">
    <location>
        <begin position="165"/>
        <end position="186"/>
    </location>
</feature>
<keyword evidence="2" id="KW-1133">Transmembrane helix</keyword>
<keyword evidence="2" id="KW-0472">Membrane</keyword>
<name>A0A834VF50_SARSC</name>
<feature type="transmembrane region" description="Helical" evidence="2">
    <location>
        <begin position="12"/>
        <end position="31"/>
    </location>
</feature>
<feature type="compositionally biased region" description="Polar residues" evidence="1">
    <location>
        <begin position="187"/>
        <end position="202"/>
    </location>
</feature>
<reference evidence="5" key="1">
    <citation type="journal article" date="2020" name="PLoS Negl. Trop. Dis.">
        <title>High-quality nuclear genome for Sarcoptes scabiei-A critical resource for a neglected parasite.</title>
        <authorList>
            <person name="Korhonen P.K."/>
            <person name="Gasser R.B."/>
            <person name="Ma G."/>
            <person name="Wang T."/>
            <person name="Stroehlein A.J."/>
            <person name="Young N.D."/>
            <person name="Ang C.S."/>
            <person name="Fernando D.D."/>
            <person name="Lu H.C."/>
            <person name="Taylor S."/>
            <person name="Reynolds S.L."/>
            <person name="Mofiz E."/>
            <person name="Najaraj S.H."/>
            <person name="Gowda H."/>
            <person name="Madugundu A."/>
            <person name="Renuse S."/>
            <person name="Holt D."/>
            <person name="Pandey A."/>
            <person name="Papenfuss A.T."/>
            <person name="Fischer K."/>
        </authorList>
    </citation>
    <scope>NUCLEOTIDE SEQUENCE [LARGE SCALE GENOMIC DNA]</scope>
</reference>
<feature type="region of interest" description="Disordered" evidence="1">
    <location>
        <begin position="164"/>
        <end position="242"/>
    </location>
</feature>
<keyword evidence="2" id="KW-0812">Transmembrane</keyword>
<proteinExistence type="predicted"/>
<organism evidence="3">
    <name type="scientific">Sarcoptes scabiei</name>
    <name type="common">Itch mite</name>
    <name type="synonym">Acarus scabiei</name>
    <dbReference type="NCBI Taxonomy" id="52283"/>
    <lineage>
        <taxon>Eukaryota</taxon>
        <taxon>Metazoa</taxon>
        <taxon>Ecdysozoa</taxon>
        <taxon>Arthropoda</taxon>
        <taxon>Chelicerata</taxon>
        <taxon>Arachnida</taxon>
        <taxon>Acari</taxon>
        <taxon>Acariformes</taxon>
        <taxon>Sarcoptiformes</taxon>
        <taxon>Astigmata</taxon>
        <taxon>Psoroptidia</taxon>
        <taxon>Sarcoptoidea</taxon>
        <taxon>Sarcoptidae</taxon>
        <taxon>Sarcoptinae</taxon>
        <taxon>Sarcoptes</taxon>
    </lineage>
</organism>
<gene>
    <name evidence="3" type="ORF">SSS_4745</name>
</gene>
<evidence type="ECO:0000313" key="5">
    <source>
        <dbReference type="Proteomes" id="UP000070412"/>
    </source>
</evidence>
<dbReference type="AlphaFoldDB" id="A0A834VF50"/>
<accession>A0A834VF50</accession>
<protein>
    <submittedName>
        <fullName evidence="3 4">Uncharacterized protein</fullName>
    </submittedName>
</protein>
<dbReference type="OrthoDB" id="8250712at2759"/>
<evidence type="ECO:0000256" key="1">
    <source>
        <dbReference type="SAM" id="MobiDB-lite"/>
    </source>
</evidence>
<reference evidence="3" key="2">
    <citation type="submission" date="2020-01" db="EMBL/GenBank/DDBJ databases">
        <authorList>
            <person name="Korhonen P.K.K."/>
            <person name="Guangxu M.G."/>
            <person name="Wang T.W."/>
            <person name="Stroehlein A.J.S."/>
            <person name="Young N.D."/>
            <person name="Ang C.-S.A."/>
            <person name="Fernando D.W.F."/>
            <person name="Lu H.L."/>
            <person name="Taylor S.T."/>
            <person name="Ehtesham M.E.M."/>
            <person name="Najaraj S.H.N."/>
            <person name="Harsha G.H.G."/>
            <person name="Madugundu A.M."/>
            <person name="Renuse S.R."/>
            <person name="Holt D.H."/>
            <person name="Pandey A.P."/>
            <person name="Papenfuss A.P."/>
            <person name="Gasser R.B.G."/>
            <person name="Fischer K.F."/>
        </authorList>
    </citation>
    <scope>NUCLEOTIDE SEQUENCE</scope>
    <source>
        <strain evidence="3">SSS_KF_BRIS2020</strain>
    </source>
</reference>
<sequence length="242" mass="27128">MANSRIRIDPISMIFLLLLMVWNILIIIPYHSSLPISSTSSQPFYKAIRERLFIPKTFPTNLFKSNFRRSLFSSSSPSSLNENDELLLNTMKDRLLLIKPILFQRSIPSRKRSCLINAGLSNNCDFRDFISAANARRIWESQASPGKRSAIYSNFNDIVSKSSDSDLSPSLSSSSTTSSSPSSSSSYGNKLSPLSNSIQSKDSLGLMEENDSPSSQLIESFRDRKEDDQSNQSIRNLLNPIK</sequence>
<keyword evidence="5" id="KW-1185">Reference proteome</keyword>
<reference evidence="4" key="3">
    <citation type="submission" date="2022-06" db="UniProtKB">
        <authorList>
            <consortium name="EnsemblMetazoa"/>
        </authorList>
    </citation>
    <scope>IDENTIFICATION</scope>
</reference>